<evidence type="ECO:0000313" key="10">
    <source>
        <dbReference type="Proteomes" id="UP000305888"/>
    </source>
</evidence>
<dbReference type="GO" id="GO:0055085">
    <property type="term" value="P:transmembrane transport"/>
    <property type="evidence" value="ECO:0007669"/>
    <property type="project" value="InterPro"/>
</dbReference>
<evidence type="ECO:0000256" key="7">
    <source>
        <dbReference type="RuleBase" id="RU363032"/>
    </source>
</evidence>
<dbReference type="SUPFAM" id="SSF161098">
    <property type="entry name" value="MetI-like"/>
    <property type="match status" value="1"/>
</dbReference>
<dbReference type="InterPro" id="IPR000515">
    <property type="entry name" value="MetI-like"/>
</dbReference>
<comment type="subcellular location">
    <subcellularLocation>
        <location evidence="1 7">Cell membrane</location>
        <topology evidence="1 7">Multi-pass membrane protein</topology>
    </subcellularLocation>
</comment>
<reference evidence="9 10" key="1">
    <citation type="submission" date="2019-06" db="EMBL/GenBank/DDBJ databases">
        <title>Genome sequence of Rhodobacteraceae bacterium D4M1.</title>
        <authorList>
            <person name="Cao J."/>
        </authorList>
    </citation>
    <scope>NUCLEOTIDE SEQUENCE [LARGE SCALE GENOMIC DNA]</scope>
    <source>
        <strain evidence="9 10">D4M1</strain>
    </source>
</reference>
<dbReference type="CDD" id="cd06261">
    <property type="entry name" value="TM_PBP2"/>
    <property type="match status" value="1"/>
</dbReference>
<feature type="transmembrane region" description="Helical" evidence="7">
    <location>
        <begin position="106"/>
        <end position="123"/>
    </location>
</feature>
<keyword evidence="2 7" id="KW-0813">Transport</keyword>
<feature type="transmembrane region" description="Helical" evidence="7">
    <location>
        <begin position="254"/>
        <end position="281"/>
    </location>
</feature>
<evidence type="ECO:0000256" key="3">
    <source>
        <dbReference type="ARBA" id="ARBA00022475"/>
    </source>
</evidence>
<organism evidence="9 10">
    <name type="scientific">Paroceanicella profunda</name>
    <dbReference type="NCBI Taxonomy" id="2579971"/>
    <lineage>
        <taxon>Bacteria</taxon>
        <taxon>Pseudomonadati</taxon>
        <taxon>Pseudomonadota</taxon>
        <taxon>Alphaproteobacteria</taxon>
        <taxon>Rhodobacterales</taxon>
        <taxon>Paracoccaceae</taxon>
        <taxon>Paroceanicella</taxon>
    </lineage>
</organism>
<keyword evidence="5 7" id="KW-1133">Transmembrane helix</keyword>
<keyword evidence="10" id="KW-1185">Reference proteome</keyword>
<evidence type="ECO:0000256" key="5">
    <source>
        <dbReference type="ARBA" id="ARBA00022989"/>
    </source>
</evidence>
<dbReference type="Proteomes" id="UP000305888">
    <property type="component" value="Chromosome"/>
</dbReference>
<evidence type="ECO:0000256" key="4">
    <source>
        <dbReference type="ARBA" id="ARBA00022692"/>
    </source>
</evidence>
<feature type="transmembrane region" description="Helical" evidence="7">
    <location>
        <begin position="211"/>
        <end position="234"/>
    </location>
</feature>
<dbReference type="PANTHER" id="PTHR43005:SF2">
    <property type="entry name" value="INTEGRAL MEMBRANE SUGAR TRANSPORT PROTEIN"/>
    <property type="match status" value="1"/>
</dbReference>
<dbReference type="EMBL" id="CP040818">
    <property type="protein sequence ID" value="QDL91740.1"/>
    <property type="molecule type" value="Genomic_DNA"/>
</dbReference>
<dbReference type="RefSeq" id="WP_138572208.1">
    <property type="nucleotide sequence ID" value="NZ_CP040818.1"/>
</dbReference>
<dbReference type="AlphaFoldDB" id="A0A5B8FX25"/>
<feature type="transmembrane region" description="Helical" evidence="7">
    <location>
        <begin position="73"/>
        <end position="94"/>
    </location>
</feature>
<evidence type="ECO:0000259" key="8">
    <source>
        <dbReference type="PROSITE" id="PS50928"/>
    </source>
</evidence>
<accession>A0A5B8FX25</accession>
<dbReference type="OrthoDB" id="5812615at2"/>
<dbReference type="KEGG" id="ppru:FDP22_08065"/>
<keyword evidence="4 7" id="KW-0812">Transmembrane</keyword>
<keyword evidence="6 7" id="KW-0472">Membrane</keyword>
<name>A0A5B8FX25_9RHOB</name>
<gene>
    <name evidence="9" type="ORF">FDP22_08065</name>
</gene>
<evidence type="ECO:0000256" key="6">
    <source>
        <dbReference type="ARBA" id="ARBA00023136"/>
    </source>
</evidence>
<feature type="transmembrane region" description="Helical" evidence="7">
    <location>
        <begin position="155"/>
        <end position="178"/>
    </location>
</feature>
<dbReference type="PANTHER" id="PTHR43005">
    <property type="entry name" value="BLR7065 PROTEIN"/>
    <property type="match status" value="1"/>
</dbReference>
<dbReference type="InterPro" id="IPR035906">
    <property type="entry name" value="MetI-like_sf"/>
</dbReference>
<feature type="transmembrane region" description="Helical" evidence="7">
    <location>
        <begin position="12"/>
        <end position="37"/>
    </location>
</feature>
<dbReference type="PROSITE" id="PS50928">
    <property type="entry name" value="ABC_TM1"/>
    <property type="match status" value="1"/>
</dbReference>
<protein>
    <submittedName>
        <fullName evidence="9">Sugar ABC transporter permease</fullName>
    </submittedName>
</protein>
<keyword evidence="3" id="KW-1003">Cell membrane</keyword>
<evidence type="ECO:0000313" key="9">
    <source>
        <dbReference type="EMBL" id="QDL91740.1"/>
    </source>
</evidence>
<dbReference type="Gene3D" id="1.10.3720.10">
    <property type="entry name" value="MetI-like"/>
    <property type="match status" value="1"/>
</dbReference>
<evidence type="ECO:0000256" key="2">
    <source>
        <dbReference type="ARBA" id="ARBA00022448"/>
    </source>
</evidence>
<sequence length="290" mass="31895">MATLHTRASARLMLTPSVILLLCWMIVPLAMTLYFSFLRYNLLMPGTEEWIGFLNYQFFVEDPAFWDSLVNTLLLVGGTLLVTVGGGTFLAILLDQPFFGQGIVRLLVIAPFFVMPTVSALVWKNMLMHPVNGLFAWVARAVGLQPVDWLAQLPLLSVTIIVSWAWLPFATLIILTALQSLDQDQKEAAEMDGAGIFSIFWHITLPHLARALTVVVLIETIFLLSVFAEIFVTTNGGPGTESTNLTYLIYMQALLFYDAGAASAGGVIAIILANIVAIFLIRMIGKNLEA</sequence>
<proteinExistence type="inferred from homology"/>
<dbReference type="Pfam" id="PF00528">
    <property type="entry name" value="BPD_transp_1"/>
    <property type="match status" value="1"/>
</dbReference>
<feature type="domain" description="ABC transmembrane type-1" evidence="8">
    <location>
        <begin position="69"/>
        <end position="280"/>
    </location>
</feature>
<evidence type="ECO:0000256" key="1">
    <source>
        <dbReference type="ARBA" id="ARBA00004651"/>
    </source>
</evidence>
<comment type="similarity">
    <text evidence="7">Belongs to the binding-protein-dependent transport system permease family.</text>
</comment>
<dbReference type="GO" id="GO:0005886">
    <property type="term" value="C:plasma membrane"/>
    <property type="evidence" value="ECO:0007669"/>
    <property type="project" value="UniProtKB-SubCell"/>
</dbReference>